<dbReference type="SUPFAM" id="SSF53335">
    <property type="entry name" value="S-adenosyl-L-methionine-dependent methyltransferases"/>
    <property type="match status" value="1"/>
</dbReference>
<protein>
    <recommendedName>
        <fullName evidence="6">thermospermine synthase</fullName>
        <ecNumber evidence="6">2.5.1.79</ecNumber>
    </recommendedName>
</protein>
<dbReference type="Gene3D" id="3.40.50.150">
    <property type="entry name" value="Vaccinia Virus protein VP39"/>
    <property type="match status" value="1"/>
</dbReference>
<dbReference type="NCBIfam" id="NF037959">
    <property type="entry name" value="MFS_SpdSyn"/>
    <property type="match status" value="1"/>
</dbReference>
<dbReference type="InterPro" id="IPR030373">
    <property type="entry name" value="PABS_CS"/>
</dbReference>
<name>E6PH85_9ZZZZ</name>
<evidence type="ECO:0000259" key="7">
    <source>
        <dbReference type="PROSITE" id="PS51006"/>
    </source>
</evidence>
<dbReference type="InterPro" id="IPR001045">
    <property type="entry name" value="Spermi_synthase"/>
</dbReference>
<dbReference type="Gene3D" id="2.30.140.10">
    <property type="entry name" value="Spermidine synthase, tetramerisation domain"/>
    <property type="match status" value="1"/>
</dbReference>
<comment type="similarity">
    <text evidence="1">Belongs to the spermidine/spermine synthase family.</text>
</comment>
<dbReference type="PANTHER" id="PTHR43317">
    <property type="entry name" value="THERMOSPERMINE SYNTHASE ACAULIS5"/>
    <property type="match status" value="1"/>
</dbReference>
<sequence>MPKTDRWNWYVEEFAPTEQHQHAVSKLFYSGESAFQQIAVLETPVFGKMLVLDGDTQSSQGDEKIYHEALVHPALAAANDRREVLILGGGEGATLREVLRCPEVERATMVDIDGLVVELSKKYLPEWADGAFENPRARVIVGDALAFMRESSERFGVIISDLTEPLEDSPSNILFNDEVFALIKARLADGGIYVLQASTSAFHNASLHAKMARTLRRRYRHVASFSHHVPAFDTEWAFLACSDRVDLSTLDAARIETYCSSLRGESFFYDEETHRRLFALPLYLRRMLAAQGDLFS</sequence>
<dbReference type="PROSITE" id="PS51006">
    <property type="entry name" value="PABS_2"/>
    <property type="match status" value="1"/>
</dbReference>
<keyword evidence="2" id="KW-0963">Cytoplasm</keyword>
<dbReference type="Pfam" id="PF01564">
    <property type="entry name" value="Spermine_synth"/>
    <property type="match status" value="1"/>
</dbReference>
<organism evidence="8">
    <name type="scientific">mine drainage metagenome</name>
    <dbReference type="NCBI Taxonomy" id="410659"/>
    <lineage>
        <taxon>unclassified sequences</taxon>
        <taxon>metagenomes</taxon>
        <taxon>ecological metagenomes</taxon>
    </lineage>
</organism>
<dbReference type="InterPro" id="IPR035246">
    <property type="entry name" value="Spermidine_synt_N"/>
</dbReference>
<dbReference type="EC" id="2.5.1.79" evidence="6"/>
<dbReference type="EMBL" id="CABL01000016">
    <property type="protein sequence ID" value="CBH75823.1"/>
    <property type="molecule type" value="Genomic_DNA"/>
</dbReference>
<dbReference type="GO" id="GO:0006596">
    <property type="term" value="P:polyamine biosynthetic process"/>
    <property type="evidence" value="ECO:0007669"/>
    <property type="project" value="UniProtKB-KW"/>
</dbReference>
<dbReference type="PROSITE" id="PS01330">
    <property type="entry name" value="PABS_1"/>
    <property type="match status" value="1"/>
</dbReference>
<evidence type="ECO:0000256" key="5">
    <source>
        <dbReference type="ARBA" id="ARBA00048874"/>
    </source>
</evidence>
<keyword evidence="4" id="KW-0620">Polyamine biosynthesis</keyword>
<evidence type="ECO:0000256" key="3">
    <source>
        <dbReference type="ARBA" id="ARBA00022679"/>
    </source>
</evidence>
<dbReference type="Pfam" id="PF17284">
    <property type="entry name" value="Spermine_synt_N"/>
    <property type="match status" value="1"/>
</dbReference>
<evidence type="ECO:0000256" key="6">
    <source>
        <dbReference type="ARBA" id="ARBA00049721"/>
    </source>
</evidence>
<dbReference type="InterPro" id="IPR030374">
    <property type="entry name" value="PABS"/>
</dbReference>
<dbReference type="CDD" id="cd02440">
    <property type="entry name" value="AdoMet_MTases"/>
    <property type="match status" value="1"/>
</dbReference>
<evidence type="ECO:0000256" key="1">
    <source>
        <dbReference type="ARBA" id="ARBA00007867"/>
    </source>
</evidence>
<dbReference type="GO" id="GO:0010487">
    <property type="term" value="F:thermospermine synthase activity"/>
    <property type="evidence" value="ECO:0007669"/>
    <property type="project" value="UniProtKB-EC"/>
</dbReference>
<comment type="caution">
    <text evidence="8">The sequence shown here is derived from an EMBL/GenBank/DDBJ whole genome shotgun (WGS) entry which is preliminary data.</text>
</comment>
<proteinExistence type="inferred from homology"/>
<evidence type="ECO:0000256" key="2">
    <source>
        <dbReference type="ARBA" id="ARBA00022490"/>
    </source>
</evidence>
<dbReference type="AlphaFoldDB" id="E6PH85"/>
<accession>E6PH85</accession>
<dbReference type="PANTHER" id="PTHR43317:SF1">
    <property type="entry name" value="THERMOSPERMINE SYNTHASE ACAULIS5"/>
    <property type="match status" value="1"/>
</dbReference>
<reference evidence="8" key="1">
    <citation type="submission" date="2009-10" db="EMBL/GenBank/DDBJ databases">
        <title>Diversity of trophic interactions inside an arsenic-rich microbial ecosystem.</title>
        <authorList>
            <person name="Bertin P.N."/>
            <person name="Heinrich-Salmeron A."/>
            <person name="Pelletier E."/>
            <person name="Goulhen-Chollet F."/>
            <person name="Arsene-Ploetze F."/>
            <person name="Gallien S."/>
            <person name="Calteau A."/>
            <person name="Vallenet D."/>
            <person name="Casiot C."/>
            <person name="Chane-Woon-Ming B."/>
            <person name="Giloteaux L."/>
            <person name="Barakat M."/>
            <person name="Bonnefoy V."/>
            <person name="Bruneel O."/>
            <person name="Chandler M."/>
            <person name="Cleiss J."/>
            <person name="Duran R."/>
            <person name="Elbaz-Poulichet F."/>
            <person name="Fonknechten N."/>
            <person name="Lauga B."/>
            <person name="Mornico D."/>
            <person name="Ortet P."/>
            <person name="Schaeffer C."/>
            <person name="Siguier P."/>
            <person name="Alexander Thil Smith A."/>
            <person name="Van Dorsselaer A."/>
            <person name="Weissenbach J."/>
            <person name="Medigue C."/>
            <person name="Le Paslier D."/>
        </authorList>
    </citation>
    <scope>NUCLEOTIDE SEQUENCE</scope>
</reference>
<gene>
    <name evidence="8" type="ORF">CARN1_1221</name>
</gene>
<evidence type="ECO:0000256" key="4">
    <source>
        <dbReference type="ARBA" id="ARBA00023115"/>
    </source>
</evidence>
<dbReference type="InterPro" id="IPR037163">
    <property type="entry name" value="Spermidine_synt_N_sf"/>
</dbReference>
<dbReference type="HAMAP" id="MF_00198">
    <property type="entry name" value="Spermidine_synth"/>
    <property type="match status" value="1"/>
</dbReference>
<comment type="catalytic activity">
    <reaction evidence="5">
        <text>S-adenosyl 3-(methylsulfanyl)propylamine + spermidine = thermospermine + S-methyl-5'-thioadenosine + H(+)</text>
        <dbReference type="Rhea" id="RHEA:30515"/>
        <dbReference type="ChEBI" id="CHEBI:15378"/>
        <dbReference type="ChEBI" id="CHEBI:17509"/>
        <dbReference type="ChEBI" id="CHEBI:57443"/>
        <dbReference type="ChEBI" id="CHEBI:57834"/>
        <dbReference type="ChEBI" id="CHEBI:59903"/>
        <dbReference type="EC" id="2.5.1.79"/>
    </reaction>
</comment>
<dbReference type="InterPro" id="IPR029063">
    <property type="entry name" value="SAM-dependent_MTases_sf"/>
</dbReference>
<evidence type="ECO:0000313" key="8">
    <source>
        <dbReference type="EMBL" id="CBH75823.1"/>
    </source>
</evidence>
<feature type="domain" description="PABS" evidence="7">
    <location>
        <begin position="7"/>
        <end position="243"/>
    </location>
</feature>
<keyword evidence="3" id="KW-0808">Transferase</keyword>